<feature type="transmembrane region" description="Helical" evidence="2">
    <location>
        <begin position="77"/>
        <end position="95"/>
    </location>
</feature>
<keyword evidence="4" id="KW-1185">Reference proteome</keyword>
<reference evidence="4" key="1">
    <citation type="journal article" date="2019" name="Int. J. Syst. Evol. Microbiol.">
        <title>The Global Catalogue of Microorganisms (GCM) 10K type strain sequencing project: providing services to taxonomists for standard genome sequencing and annotation.</title>
        <authorList>
            <consortium name="The Broad Institute Genomics Platform"/>
            <consortium name="The Broad Institute Genome Sequencing Center for Infectious Disease"/>
            <person name="Wu L."/>
            <person name="Ma J."/>
        </authorList>
    </citation>
    <scope>NUCLEOTIDE SEQUENCE [LARGE SCALE GENOMIC DNA]</scope>
    <source>
        <strain evidence="4">JCM 17563</strain>
    </source>
</reference>
<keyword evidence="2" id="KW-0472">Membrane</keyword>
<dbReference type="RefSeq" id="WP_344707432.1">
    <property type="nucleotide sequence ID" value="NZ_BAABBQ010000001.1"/>
</dbReference>
<evidence type="ECO:0000256" key="1">
    <source>
        <dbReference type="SAM" id="MobiDB-lite"/>
    </source>
</evidence>
<accession>A0ABP7T540</accession>
<gene>
    <name evidence="3" type="ORF">GCM10022280_22030</name>
</gene>
<evidence type="ECO:0000256" key="2">
    <source>
        <dbReference type="SAM" id="Phobius"/>
    </source>
</evidence>
<keyword evidence="2" id="KW-0812">Transmembrane</keyword>
<feature type="compositionally biased region" description="Basic and acidic residues" evidence="1">
    <location>
        <begin position="1"/>
        <end position="10"/>
    </location>
</feature>
<dbReference type="EMBL" id="BAABBQ010000001">
    <property type="protein sequence ID" value="GAA4021077.1"/>
    <property type="molecule type" value="Genomic_DNA"/>
</dbReference>
<feature type="transmembrane region" description="Helical" evidence="2">
    <location>
        <begin position="115"/>
        <end position="134"/>
    </location>
</feature>
<proteinExistence type="predicted"/>
<sequence>MGYRESHETEENGPEPAEGFARVGSDEESTAIEEARLFAKVGYYAVPVALIHFGLLYTVLRGALDLDIPDFTTSNPLLIWLWLNGAAVALAIWFWKRGHFPIRQGLWLRGRTAKLLIVLWLALSIAWFTLPAVLRRLGEVLLTRDW</sequence>
<evidence type="ECO:0000313" key="3">
    <source>
        <dbReference type="EMBL" id="GAA4021077.1"/>
    </source>
</evidence>
<name>A0ABP7T540_9SPHN</name>
<comment type="caution">
    <text evidence="3">The sequence shown here is derived from an EMBL/GenBank/DDBJ whole genome shotgun (WGS) entry which is preliminary data.</text>
</comment>
<feature type="transmembrane region" description="Helical" evidence="2">
    <location>
        <begin position="37"/>
        <end position="57"/>
    </location>
</feature>
<organism evidence="3 4">
    <name type="scientific">Sphingomonas swuensis</name>
    <dbReference type="NCBI Taxonomy" id="977800"/>
    <lineage>
        <taxon>Bacteria</taxon>
        <taxon>Pseudomonadati</taxon>
        <taxon>Pseudomonadota</taxon>
        <taxon>Alphaproteobacteria</taxon>
        <taxon>Sphingomonadales</taxon>
        <taxon>Sphingomonadaceae</taxon>
        <taxon>Sphingomonas</taxon>
    </lineage>
</organism>
<keyword evidence="2" id="KW-1133">Transmembrane helix</keyword>
<protein>
    <submittedName>
        <fullName evidence="3">Uncharacterized protein</fullName>
    </submittedName>
</protein>
<dbReference type="Proteomes" id="UP001500235">
    <property type="component" value="Unassembled WGS sequence"/>
</dbReference>
<feature type="region of interest" description="Disordered" evidence="1">
    <location>
        <begin position="1"/>
        <end position="23"/>
    </location>
</feature>
<evidence type="ECO:0000313" key="4">
    <source>
        <dbReference type="Proteomes" id="UP001500235"/>
    </source>
</evidence>